<reference evidence="1" key="1">
    <citation type="submission" date="2021-03" db="EMBL/GenBank/DDBJ databases">
        <title>Draft genome sequence of rust myrtle Austropuccinia psidii MF-1, a brazilian biotype.</title>
        <authorList>
            <person name="Quecine M.C."/>
            <person name="Pachon D.M.R."/>
            <person name="Bonatelli M.L."/>
            <person name="Correr F.H."/>
            <person name="Franceschini L.M."/>
            <person name="Leite T.F."/>
            <person name="Margarido G.R.A."/>
            <person name="Almeida C.A."/>
            <person name="Ferrarezi J.A."/>
            <person name="Labate C.A."/>
        </authorList>
    </citation>
    <scope>NUCLEOTIDE SEQUENCE</scope>
    <source>
        <strain evidence="1">MF-1</strain>
    </source>
</reference>
<protein>
    <submittedName>
        <fullName evidence="1">Uncharacterized protein</fullName>
    </submittedName>
</protein>
<gene>
    <name evidence="1" type="ORF">O181_017899</name>
</gene>
<keyword evidence="2" id="KW-1185">Reference proteome</keyword>
<dbReference type="Proteomes" id="UP000765509">
    <property type="component" value="Unassembled WGS sequence"/>
</dbReference>
<dbReference type="AlphaFoldDB" id="A0A9Q3C486"/>
<accession>A0A9Q3C486</accession>
<proteinExistence type="predicted"/>
<evidence type="ECO:0000313" key="2">
    <source>
        <dbReference type="Proteomes" id="UP000765509"/>
    </source>
</evidence>
<dbReference type="EMBL" id="AVOT02005089">
    <property type="protein sequence ID" value="MBW0478184.1"/>
    <property type="molecule type" value="Genomic_DNA"/>
</dbReference>
<comment type="caution">
    <text evidence="1">The sequence shown here is derived from an EMBL/GenBank/DDBJ whole genome shotgun (WGS) entry which is preliminary data.</text>
</comment>
<name>A0A9Q3C486_9BASI</name>
<sequence>MAKLIRNTPGKVFKNAKRDNTINELTQKNQELSISSKRDKFAQNLQNHKWPINLKRQIEEAISEDELPKIIYQQIDNNEETFQIFLDGNEKINGKTFTTKPNEKKVRFSENHELSDGEIINEIEKNSELWKKGTKN</sequence>
<evidence type="ECO:0000313" key="1">
    <source>
        <dbReference type="EMBL" id="MBW0478184.1"/>
    </source>
</evidence>
<organism evidence="1 2">
    <name type="scientific">Austropuccinia psidii MF-1</name>
    <dbReference type="NCBI Taxonomy" id="1389203"/>
    <lineage>
        <taxon>Eukaryota</taxon>
        <taxon>Fungi</taxon>
        <taxon>Dikarya</taxon>
        <taxon>Basidiomycota</taxon>
        <taxon>Pucciniomycotina</taxon>
        <taxon>Pucciniomycetes</taxon>
        <taxon>Pucciniales</taxon>
        <taxon>Sphaerophragmiaceae</taxon>
        <taxon>Austropuccinia</taxon>
    </lineage>
</organism>